<protein>
    <submittedName>
        <fullName evidence="1">Uncharacterized protein</fullName>
    </submittedName>
</protein>
<organism evidence="1">
    <name type="scientific">uncultured Solirubrobacterales bacterium</name>
    <dbReference type="NCBI Taxonomy" id="768556"/>
    <lineage>
        <taxon>Bacteria</taxon>
        <taxon>Bacillati</taxon>
        <taxon>Actinomycetota</taxon>
        <taxon>Thermoleophilia</taxon>
        <taxon>Solirubrobacterales</taxon>
        <taxon>environmental samples</taxon>
    </lineage>
</organism>
<dbReference type="AlphaFoldDB" id="A0A6J4S9Q8"/>
<dbReference type="EMBL" id="CADCVU010000060">
    <property type="protein sequence ID" value="CAA9489789.1"/>
    <property type="molecule type" value="Genomic_DNA"/>
</dbReference>
<proteinExistence type="predicted"/>
<evidence type="ECO:0000313" key="1">
    <source>
        <dbReference type="EMBL" id="CAA9489789.1"/>
    </source>
</evidence>
<name>A0A6J4S9Q8_9ACTN</name>
<accession>A0A6J4S9Q8</accession>
<gene>
    <name evidence="1" type="ORF">AVDCRST_MAG45-678</name>
</gene>
<sequence length="103" mass="11561">MTNAYWMQLGNHPVFAFEVNERMIGITYWLDAEAFEGVEPPPEAPPVPESGWYFVAVNQPRYPERVALGLELRRDMSDEELAQTVHQALEGVANEVLLEGGGD</sequence>
<reference evidence="1" key="1">
    <citation type="submission" date="2020-02" db="EMBL/GenBank/DDBJ databases">
        <authorList>
            <person name="Meier V. D."/>
        </authorList>
    </citation>
    <scope>NUCLEOTIDE SEQUENCE</scope>
    <source>
        <strain evidence="1">AVDCRST_MAG45</strain>
    </source>
</reference>